<proteinExistence type="predicted"/>
<dbReference type="InterPro" id="IPR006175">
    <property type="entry name" value="YjgF/YER057c/UK114"/>
</dbReference>
<dbReference type="PANTHER" id="PTHR47328">
    <property type="match status" value="1"/>
</dbReference>
<reference evidence="1" key="1">
    <citation type="submission" date="2023-10" db="EMBL/GenBank/DDBJ databases">
        <title>Surveillance and assessment of the effects of hospital wastewater treatment on clearance of pathogenic bacterial and antimicrobial resistance genes.</title>
        <authorList>
            <person name="Wu Y."/>
        </authorList>
    </citation>
    <scope>NUCLEOTIDE SEQUENCE</scope>
    <source>
        <strain evidence="1">23-M-SY-8</strain>
    </source>
</reference>
<dbReference type="Pfam" id="PF01042">
    <property type="entry name" value="Ribonuc_L-PSP"/>
    <property type="match status" value="1"/>
</dbReference>
<organism evidence="1 2">
    <name type="scientific">Klebsiella quasipneumoniae subsp. similipneumoniae</name>
    <dbReference type="NCBI Taxonomy" id="1463164"/>
    <lineage>
        <taxon>Bacteria</taxon>
        <taxon>Pseudomonadati</taxon>
        <taxon>Pseudomonadota</taxon>
        <taxon>Gammaproteobacteria</taxon>
        <taxon>Enterobacterales</taxon>
        <taxon>Enterobacteriaceae</taxon>
        <taxon>Klebsiella/Raoultella group</taxon>
        <taxon>Klebsiella</taxon>
        <taxon>Klebsiella pneumoniae complex</taxon>
    </lineage>
</organism>
<dbReference type="PANTHER" id="PTHR47328:SF1">
    <property type="entry name" value="RUTC FAMILY PROTEIN YOAB"/>
    <property type="match status" value="1"/>
</dbReference>
<name>A0AAE4SLF5_9ENTR</name>
<dbReference type="InterPro" id="IPR035959">
    <property type="entry name" value="RutC-like_sf"/>
</dbReference>
<evidence type="ECO:0000313" key="2">
    <source>
        <dbReference type="Proteomes" id="UP001187239"/>
    </source>
</evidence>
<accession>A0AAE4SLF5</accession>
<dbReference type="EMBL" id="JAWHXQ010000035">
    <property type="protein sequence ID" value="MDV0614438.1"/>
    <property type="molecule type" value="Genomic_DNA"/>
</dbReference>
<dbReference type="SUPFAM" id="SSF55298">
    <property type="entry name" value="YjgF-like"/>
    <property type="match status" value="1"/>
</dbReference>
<dbReference type="Proteomes" id="UP001187239">
    <property type="component" value="Unassembled WGS sequence"/>
</dbReference>
<dbReference type="AlphaFoldDB" id="A0AAE4SLF5"/>
<evidence type="ECO:0000313" key="1">
    <source>
        <dbReference type="EMBL" id="MDV0614438.1"/>
    </source>
</evidence>
<protein>
    <submittedName>
        <fullName evidence="1">RidA family protein</fullName>
    </submittedName>
</protein>
<dbReference type="CDD" id="cd06150">
    <property type="entry name" value="YjgF_YER057c_UK114_like_2"/>
    <property type="match status" value="1"/>
</dbReference>
<sequence length="118" mass="12832">MSNDIQRIQSNERLSRVVVHNGIAYLSGVTANDTTTGVMAQTSDVLGKIDAYLELAGTDKSRLLSVQIWLRDIDRDFDDMNKAWAQWIPEGSAPARATGEGRLAGADILVEMIVTAAI</sequence>
<gene>
    <name evidence="1" type="ORF">RZO73_28530</name>
</gene>
<comment type="caution">
    <text evidence="1">The sequence shown here is derived from an EMBL/GenBank/DDBJ whole genome shotgun (WGS) entry which is preliminary data.</text>
</comment>
<dbReference type="RefSeq" id="WP_040088276.1">
    <property type="nucleotide sequence ID" value="NZ_JAWHXQ010000035.1"/>
</dbReference>
<dbReference type="Gene3D" id="3.30.1330.40">
    <property type="entry name" value="RutC-like"/>
    <property type="match status" value="1"/>
</dbReference>
<dbReference type="InterPro" id="IPR035709">
    <property type="entry name" value="YoaB-like"/>
</dbReference>